<reference evidence="1 2" key="1">
    <citation type="submission" date="2016-05" db="EMBL/GenBank/DDBJ databases">
        <title>Single-cell genome of chain-forming Candidatus Thiomargarita nelsonii and comparison to other large sulfur-oxidizing bacteria.</title>
        <authorList>
            <person name="Winkel M."/>
            <person name="Salman V."/>
            <person name="Woyke T."/>
            <person name="Schulz-Vogt H."/>
            <person name="Richter M."/>
            <person name="Flood B."/>
            <person name="Bailey J."/>
            <person name="Amann R."/>
            <person name="Mussmann M."/>
        </authorList>
    </citation>
    <scope>NUCLEOTIDE SEQUENCE [LARGE SCALE GENOMIC DNA]</scope>
    <source>
        <strain evidence="1 2">THI036</strain>
    </source>
</reference>
<dbReference type="AlphaFoldDB" id="A0A176RX06"/>
<evidence type="ECO:0000313" key="1">
    <source>
        <dbReference type="EMBL" id="OAD20303.1"/>
    </source>
</evidence>
<accession>A0A176RX06</accession>
<proteinExistence type="predicted"/>
<dbReference type="Proteomes" id="UP000076962">
    <property type="component" value="Unassembled WGS sequence"/>
</dbReference>
<organism evidence="1 2">
    <name type="scientific">Candidatus Thiomargarita nelsonii</name>
    <dbReference type="NCBI Taxonomy" id="1003181"/>
    <lineage>
        <taxon>Bacteria</taxon>
        <taxon>Pseudomonadati</taxon>
        <taxon>Pseudomonadota</taxon>
        <taxon>Gammaproteobacteria</taxon>
        <taxon>Thiotrichales</taxon>
        <taxon>Thiotrichaceae</taxon>
        <taxon>Thiomargarita</taxon>
    </lineage>
</organism>
<protein>
    <submittedName>
        <fullName evidence="1">Uncharacterized protein</fullName>
    </submittedName>
</protein>
<sequence length="58" mass="6771">MYYHLEATDNFFQVIDYVDTLIYFAIKENNEGRIKNHDLFLNLSLVSLVQESGSLINT</sequence>
<name>A0A176RX06_9GAMM</name>
<keyword evidence="2" id="KW-1185">Reference proteome</keyword>
<gene>
    <name evidence="1" type="ORF">THIOM_004009</name>
</gene>
<comment type="caution">
    <text evidence="1">The sequence shown here is derived from an EMBL/GenBank/DDBJ whole genome shotgun (WGS) entry which is preliminary data.</text>
</comment>
<evidence type="ECO:0000313" key="2">
    <source>
        <dbReference type="Proteomes" id="UP000076962"/>
    </source>
</evidence>
<dbReference type="EMBL" id="LUTY01002485">
    <property type="protein sequence ID" value="OAD20303.1"/>
    <property type="molecule type" value="Genomic_DNA"/>
</dbReference>